<evidence type="ECO:0000256" key="4">
    <source>
        <dbReference type="ARBA" id="ARBA00022702"/>
    </source>
</evidence>
<organism evidence="8 9">
    <name type="scientific">Rhamnella rubrinervis</name>
    <dbReference type="NCBI Taxonomy" id="2594499"/>
    <lineage>
        <taxon>Eukaryota</taxon>
        <taxon>Viridiplantae</taxon>
        <taxon>Streptophyta</taxon>
        <taxon>Embryophyta</taxon>
        <taxon>Tracheophyta</taxon>
        <taxon>Spermatophyta</taxon>
        <taxon>Magnoliopsida</taxon>
        <taxon>eudicotyledons</taxon>
        <taxon>Gunneridae</taxon>
        <taxon>Pentapetalae</taxon>
        <taxon>rosids</taxon>
        <taxon>fabids</taxon>
        <taxon>Rosales</taxon>
        <taxon>Rhamnaceae</taxon>
        <taxon>rhamnoid group</taxon>
        <taxon>Rhamneae</taxon>
        <taxon>Rhamnella</taxon>
    </lineage>
</organism>
<comment type="caution">
    <text evidence="8">The sequence shown here is derived from an EMBL/GenBank/DDBJ whole genome shotgun (WGS) entry which is preliminary data.</text>
</comment>
<comment type="subcellular location">
    <subcellularLocation>
        <location evidence="1">Secreted</location>
    </subcellularLocation>
</comment>
<reference evidence="8" key="1">
    <citation type="submission" date="2020-03" db="EMBL/GenBank/DDBJ databases">
        <title>A high-quality chromosome-level genome assembly of a woody plant with both climbing and erect habits, Rhamnella rubrinervis.</title>
        <authorList>
            <person name="Lu Z."/>
            <person name="Yang Y."/>
            <person name="Zhu X."/>
            <person name="Sun Y."/>
        </authorList>
    </citation>
    <scope>NUCLEOTIDE SEQUENCE</scope>
    <source>
        <strain evidence="8">BYM</strain>
        <tissue evidence="8">Leaf</tissue>
    </source>
</reference>
<accession>A0A8K0DX57</accession>
<dbReference type="EMBL" id="VOIH02000008">
    <property type="protein sequence ID" value="KAF3438965.1"/>
    <property type="molecule type" value="Genomic_DNA"/>
</dbReference>
<keyword evidence="5 7" id="KW-0732">Signal</keyword>
<evidence type="ECO:0000256" key="2">
    <source>
        <dbReference type="ARBA" id="ARBA00009178"/>
    </source>
</evidence>
<gene>
    <name evidence="8" type="ORF">FNV43_RR17240</name>
</gene>
<dbReference type="InterPro" id="IPR008801">
    <property type="entry name" value="RALF"/>
</dbReference>
<keyword evidence="4" id="KW-0372">Hormone</keyword>
<dbReference type="PANTHER" id="PTHR33136:SF6">
    <property type="entry name" value="PROTEIN RALF-LIKE 34"/>
    <property type="match status" value="1"/>
</dbReference>
<evidence type="ECO:0000256" key="3">
    <source>
        <dbReference type="ARBA" id="ARBA00022525"/>
    </source>
</evidence>
<feature type="signal peptide" evidence="7">
    <location>
        <begin position="1"/>
        <end position="27"/>
    </location>
</feature>
<proteinExistence type="inferred from homology"/>
<dbReference type="Pfam" id="PF05498">
    <property type="entry name" value="RALF"/>
    <property type="match status" value="1"/>
</dbReference>
<dbReference type="GO" id="GO:0005179">
    <property type="term" value="F:hormone activity"/>
    <property type="evidence" value="ECO:0007669"/>
    <property type="project" value="UniProtKB-KW"/>
</dbReference>
<evidence type="ECO:0000313" key="8">
    <source>
        <dbReference type="EMBL" id="KAF3438965.1"/>
    </source>
</evidence>
<evidence type="ECO:0000313" key="9">
    <source>
        <dbReference type="Proteomes" id="UP000796880"/>
    </source>
</evidence>
<evidence type="ECO:0000256" key="7">
    <source>
        <dbReference type="SAM" id="SignalP"/>
    </source>
</evidence>
<keyword evidence="9" id="KW-1185">Reference proteome</keyword>
<dbReference type="GO" id="GO:0009506">
    <property type="term" value="C:plasmodesma"/>
    <property type="evidence" value="ECO:0007669"/>
    <property type="project" value="TreeGrafter"/>
</dbReference>
<name>A0A8K0DX57_9ROSA</name>
<comment type="similarity">
    <text evidence="2">Belongs to the plant rapid alkalinization factor (RALF) family.</text>
</comment>
<keyword evidence="3" id="KW-0964">Secreted</keyword>
<dbReference type="GO" id="GO:0019722">
    <property type="term" value="P:calcium-mediated signaling"/>
    <property type="evidence" value="ECO:0007669"/>
    <property type="project" value="TreeGrafter"/>
</dbReference>
<evidence type="ECO:0008006" key="10">
    <source>
        <dbReference type="Google" id="ProtNLM"/>
    </source>
</evidence>
<protein>
    <recommendedName>
        <fullName evidence="10">Protein RALF-like 34</fullName>
    </recommendedName>
</protein>
<feature type="chain" id="PRO_5035447018" description="Protein RALF-like 34" evidence="7">
    <location>
        <begin position="28"/>
        <end position="128"/>
    </location>
</feature>
<dbReference type="AlphaFoldDB" id="A0A8K0DX57"/>
<dbReference type="OrthoDB" id="1931174at2759"/>
<dbReference type="GO" id="GO:0040008">
    <property type="term" value="P:regulation of growth"/>
    <property type="evidence" value="ECO:0007669"/>
    <property type="project" value="UniProtKB-ARBA"/>
</dbReference>
<evidence type="ECO:0000256" key="6">
    <source>
        <dbReference type="ARBA" id="ARBA00023157"/>
    </source>
</evidence>
<dbReference type="GO" id="GO:0005576">
    <property type="term" value="C:extracellular region"/>
    <property type="evidence" value="ECO:0007669"/>
    <property type="project" value="UniProtKB-SubCell"/>
</dbReference>
<evidence type="ECO:0000256" key="1">
    <source>
        <dbReference type="ARBA" id="ARBA00004613"/>
    </source>
</evidence>
<evidence type="ECO:0000256" key="5">
    <source>
        <dbReference type="ARBA" id="ARBA00022729"/>
    </source>
</evidence>
<keyword evidence="6" id="KW-1015">Disulfide bond</keyword>
<dbReference type="PANTHER" id="PTHR33136">
    <property type="entry name" value="RAPID ALKALINIZATION FACTOR-LIKE"/>
    <property type="match status" value="1"/>
</dbReference>
<dbReference type="Proteomes" id="UP000796880">
    <property type="component" value="Unassembled WGS sequence"/>
</dbReference>
<sequence length="128" mass="14844">MATPSLPKLLTLFSFFTLLSLPSLTRAQLDDTSLKLMTDALEWPTTTSFYNELDQDDNDEEDIDGGFGRRSLFWRRMKYYISYGALSANRIPCPPRSGRSYYTHDCFRARGPVHPYTRGCSRITRCRR</sequence>